<dbReference type="EMBL" id="MU394311">
    <property type="protein sequence ID" value="KAI6086948.1"/>
    <property type="molecule type" value="Genomic_DNA"/>
</dbReference>
<reference evidence="1 2" key="1">
    <citation type="journal article" date="2022" name="New Phytol.">
        <title>Ecological generalism drives hyperdiversity of secondary metabolite gene clusters in xylarialean endophytes.</title>
        <authorList>
            <person name="Franco M.E.E."/>
            <person name="Wisecaver J.H."/>
            <person name="Arnold A.E."/>
            <person name="Ju Y.M."/>
            <person name="Slot J.C."/>
            <person name="Ahrendt S."/>
            <person name="Moore L.P."/>
            <person name="Eastman K.E."/>
            <person name="Scott K."/>
            <person name="Konkel Z."/>
            <person name="Mondo S.J."/>
            <person name="Kuo A."/>
            <person name="Hayes R.D."/>
            <person name="Haridas S."/>
            <person name="Andreopoulos B."/>
            <person name="Riley R."/>
            <person name="LaButti K."/>
            <person name="Pangilinan J."/>
            <person name="Lipzen A."/>
            <person name="Amirebrahimi M."/>
            <person name="Yan J."/>
            <person name="Adam C."/>
            <person name="Keymanesh K."/>
            <person name="Ng V."/>
            <person name="Louie K."/>
            <person name="Northen T."/>
            <person name="Drula E."/>
            <person name="Henrissat B."/>
            <person name="Hsieh H.M."/>
            <person name="Youens-Clark K."/>
            <person name="Lutzoni F."/>
            <person name="Miadlikowska J."/>
            <person name="Eastwood D.C."/>
            <person name="Hamelin R.C."/>
            <person name="Grigoriev I.V."/>
            <person name="U'Ren J.M."/>
        </authorList>
    </citation>
    <scope>NUCLEOTIDE SEQUENCE [LARGE SCALE GENOMIC DNA]</scope>
    <source>
        <strain evidence="1 2">ER1909</strain>
    </source>
</reference>
<protein>
    <submittedName>
        <fullName evidence="1">Uncharacterized protein</fullName>
    </submittedName>
</protein>
<dbReference type="Proteomes" id="UP001497680">
    <property type="component" value="Unassembled WGS sequence"/>
</dbReference>
<gene>
    <name evidence="1" type="ORF">F4821DRAFT_237262</name>
</gene>
<evidence type="ECO:0000313" key="1">
    <source>
        <dbReference type="EMBL" id="KAI6086948.1"/>
    </source>
</evidence>
<organism evidence="1 2">
    <name type="scientific">Hypoxylon rubiginosum</name>
    <dbReference type="NCBI Taxonomy" id="110542"/>
    <lineage>
        <taxon>Eukaryota</taxon>
        <taxon>Fungi</taxon>
        <taxon>Dikarya</taxon>
        <taxon>Ascomycota</taxon>
        <taxon>Pezizomycotina</taxon>
        <taxon>Sordariomycetes</taxon>
        <taxon>Xylariomycetidae</taxon>
        <taxon>Xylariales</taxon>
        <taxon>Hypoxylaceae</taxon>
        <taxon>Hypoxylon</taxon>
    </lineage>
</organism>
<proteinExistence type="predicted"/>
<accession>A0ACC0D303</accession>
<comment type="caution">
    <text evidence="1">The sequence shown here is derived from an EMBL/GenBank/DDBJ whole genome shotgun (WGS) entry which is preliminary data.</text>
</comment>
<keyword evidence="2" id="KW-1185">Reference proteome</keyword>
<evidence type="ECO:0000313" key="2">
    <source>
        <dbReference type="Proteomes" id="UP001497680"/>
    </source>
</evidence>
<name>A0ACC0D303_9PEZI</name>
<sequence length="87" mass="9885">MIPCYRLTFIGTDPLHENRGAGSLLVRWGIERSKAEHVPIYLESTLEAAPFYKHLGFTVGETVSLQLPSISNQVDNFYKEIIFTFIP</sequence>